<evidence type="ECO:0000256" key="3">
    <source>
        <dbReference type="SAM" id="Phobius"/>
    </source>
</evidence>
<keyword evidence="3" id="KW-0812">Transmembrane</keyword>
<dbReference type="GO" id="GO:0005975">
    <property type="term" value="P:carbohydrate metabolic process"/>
    <property type="evidence" value="ECO:0007669"/>
    <property type="project" value="InterPro"/>
</dbReference>
<dbReference type="Gene3D" id="3.20.20.80">
    <property type="entry name" value="Glycosidases"/>
    <property type="match status" value="1"/>
</dbReference>
<dbReference type="Pfam" id="PF02449">
    <property type="entry name" value="Glyco_hydro_42"/>
    <property type="match status" value="1"/>
</dbReference>
<dbReference type="GO" id="GO:0004565">
    <property type="term" value="F:beta-galactosidase activity"/>
    <property type="evidence" value="ECO:0007669"/>
    <property type="project" value="InterPro"/>
</dbReference>
<organism evidence="5 6">
    <name type="scientific">Candidatus Jorgensenbacteria bacterium GWC1_48_12</name>
    <dbReference type="NCBI Taxonomy" id="1798469"/>
    <lineage>
        <taxon>Bacteria</taxon>
        <taxon>Candidatus Joergenseniibacteriota</taxon>
    </lineage>
</organism>
<dbReference type="SUPFAM" id="SSF51445">
    <property type="entry name" value="(Trans)glycosidases"/>
    <property type="match status" value="1"/>
</dbReference>
<gene>
    <name evidence="5" type="ORF">A2127_02310</name>
</gene>
<comment type="caution">
    <text evidence="5">The sequence shown here is derived from an EMBL/GenBank/DDBJ whole genome shotgun (WGS) entry which is preliminary data.</text>
</comment>
<dbReference type="AlphaFoldDB" id="A0A1F6BLZ7"/>
<sequence length="328" mass="38201">MKKTIKYAARVLLIAFLAAFVFFFVGGNKPREDVLWGANFSHAHAKELGLNWQETYLALLDDLKVKRLKVITQWNLLEPEKDRFDFEAIDWQIKEAEERGVKVFLTLGMKTPRFPECHLPDWAVNLLEKDREEAVLELLRASVEHFKDSPAIWAWQVENEPLFPFGECPEISKDFWRKEIDLVKTLDPTRPIIATDSGELSLWFNAARLGDIVGVTLYRKIWFKELGTYASYPLPPIFYGRKAQLVKTIFGKEVINVELQAEPWGPTLLYDSPPEEQVKTMNPERFKETVNYAKKTGLGEFYFWGAEWWYSLKLKGEEEIWREAGGLF</sequence>
<dbReference type="InterPro" id="IPR017853">
    <property type="entry name" value="GH"/>
</dbReference>
<keyword evidence="3" id="KW-1133">Transmembrane helix</keyword>
<feature type="domain" description="Glycoside hydrolase family 42 N-terminal" evidence="4">
    <location>
        <begin position="63"/>
        <end position="110"/>
    </location>
</feature>
<evidence type="ECO:0000256" key="2">
    <source>
        <dbReference type="ARBA" id="ARBA00023295"/>
    </source>
</evidence>
<protein>
    <recommendedName>
        <fullName evidence="4">Glycoside hydrolase family 42 N-terminal domain-containing protein</fullName>
    </recommendedName>
</protein>
<evidence type="ECO:0000313" key="5">
    <source>
        <dbReference type="EMBL" id="OGG37966.1"/>
    </source>
</evidence>
<name>A0A1F6BLZ7_9BACT</name>
<keyword evidence="2" id="KW-0326">Glycosidase</keyword>
<dbReference type="Proteomes" id="UP000179324">
    <property type="component" value="Unassembled WGS sequence"/>
</dbReference>
<feature type="transmembrane region" description="Helical" evidence="3">
    <location>
        <begin position="7"/>
        <end position="25"/>
    </location>
</feature>
<proteinExistence type="predicted"/>
<keyword evidence="3" id="KW-0472">Membrane</keyword>
<accession>A0A1F6BLZ7</accession>
<dbReference type="InterPro" id="IPR013529">
    <property type="entry name" value="Glyco_hydro_42_N"/>
</dbReference>
<evidence type="ECO:0000313" key="6">
    <source>
        <dbReference type="Proteomes" id="UP000179324"/>
    </source>
</evidence>
<dbReference type="EMBL" id="MFKI01000041">
    <property type="protein sequence ID" value="OGG37966.1"/>
    <property type="molecule type" value="Genomic_DNA"/>
</dbReference>
<evidence type="ECO:0000259" key="4">
    <source>
        <dbReference type="Pfam" id="PF02449"/>
    </source>
</evidence>
<evidence type="ECO:0000256" key="1">
    <source>
        <dbReference type="ARBA" id="ARBA00022801"/>
    </source>
</evidence>
<keyword evidence="1" id="KW-0378">Hydrolase</keyword>
<reference evidence="5 6" key="1">
    <citation type="journal article" date="2016" name="Nat. Commun.">
        <title>Thousands of microbial genomes shed light on interconnected biogeochemical processes in an aquifer system.</title>
        <authorList>
            <person name="Anantharaman K."/>
            <person name="Brown C.T."/>
            <person name="Hug L.A."/>
            <person name="Sharon I."/>
            <person name="Castelle C.J."/>
            <person name="Probst A.J."/>
            <person name="Thomas B.C."/>
            <person name="Singh A."/>
            <person name="Wilkins M.J."/>
            <person name="Karaoz U."/>
            <person name="Brodie E.L."/>
            <person name="Williams K.H."/>
            <person name="Hubbard S.S."/>
            <person name="Banfield J.F."/>
        </authorList>
    </citation>
    <scope>NUCLEOTIDE SEQUENCE [LARGE SCALE GENOMIC DNA]</scope>
</reference>
<dbReference type="GO" id="GO:0009341">
    <property type="term" value="C:beta-galactosidase complex"/>
    <property type="evidence" value="ECO:0007669"/>
    <property type="project" value="InterPro"/>
</dbReference>